<evidence type="ECO:0000256" key="1">
    <source>
        <dbReference type="SAM" id="Phobius"/>
    </source>
</evidence>
<proteinExistence type="predicted"/>
<keyword evidence="1" id="KW-1133">Transmembrane helix</keyword>
<dbReference type="RefSeq" id="XP_029972704.1">
    <property type="nucleotide sequence ID" value="XM_030116844.1"/>
</dbReference>
<keyword evidence="1" id="KW-0472">Membrane</keyword>
<feature type="chain" id="PRO_5025591249" evidence="2">
    <location>
        <begin position="28"/>
        <end position="263"/>
    </location>
</feature>
<evidence type="ECO:0000256" key="2">
    <source>
        <dbReference type="SAM" id="SignalP"/>
    </source>
</evidence>
<sequence>MMSLLQKLAALLLFVSPLLRLHLLAHAASTSPPVTRKEIKYITIPASNNGEDYDEDYADSHSSSTKVVASIRTPLLRGEPQLCDYNPCSEDQEPCDRLATLTGCLCPGISAADVPPHPPRIQALLLVSEGQGRGKVEVQWCAPSSVVTQYKVVVEGHDSDPLEFGHASRRGLVGSLEVGAKVCVEAMNGAGHSAPTEFSCQRYDPPVSTDHKMLVGIIGGAIAVFLILIIGAVIILKSKVCRKAKRDSTDGLGNPSYSRGGTL</sequence>
<dbReference type="Ensembl" id="ENSSFAT00005048957.1">
    <property type="protein sequence ID" value="ENSSFAP00005047359.1"/>
    <property type="gene ID" value="ENSSFAG00005023029.1"/>
</dbReference>
<name>A0A672J239_SALFA</name>
<keyword evidence="1" id="KW-0812">Transmembrane</keyword>
<dbReference type="OMA" id="VEVQWCA"/>
<feature type="transmembrane region" description="Helical" evidence="1">
    <location>
        <begin position="213"/>
        <end position="236"/>
    </location>
</feature>
<evidence type="ECO:0000313" key="4">
    <source>
        <dbReference type="Proteomes" id="UP000472267"/>
    </source>
</evidence>
<gene>
    <name evidence="3" type="primary">LOC115406669</name>
</gene>
<organism evidence="3 4">
    <name type="scientific">Salarias fasciatus</name>
    <name type="common">Jewelled blenny</name>
    <name type="synonym">Blennius fasciatus</name>
    <dbReference type="NCBI Taxonomy" id="181472"/>
    <lineage>
        <taxon>Eukaryota</taxon>
        <taxon>Metazoa</taxon>
        <taxon>Chordata</taxon>
        <taxon>Craniata</taxon>
        <taxon>Vertebrata</taxon>
        <taxon>Euteleostomi</taxon>
        <taxon>Actinopterygii</taxon>
        <taxon>Neopterygii</taxon>
        <taxon>Teleostei</taxon>
        <taxon>Neoteleostei</taxon>
        <taxon>Acanthomorphata</taxon>
        <taxon>Ovalentaria</taxon>
        <taxon>Blenniimorphae</taxon>
        <taxon>Blenniiformes</taxon>
        <taxon>Blennioidei</taxon>
        <taxon>Blenniidae</taxon>
        <taxon>Salariinae</taxon>
        <taxon>Salarias</taxon>
    </lineage>
</organism>
<protein>
    <submittedName>
        <fullName evidence="3">LRRN4 C-terminal-like protein</fullName>
    </submittedName>
</protein>
<dbReference type="OrthoDB" id="8824963at2759"/>
<reference evidence="3" key="2">
    <citation type="submission" date="2025-08" db="UniProtKB">
        <authorList>
            <consortium name="Ensembl"/>
        </authorList>
    </citation>
    <scope>IDENTIFICATION</scope>
</reference>
<dbReference type="AlphaFoldDB" id="A0A672J239"/>
<dbReference type="InParanoid" id="A0A672J239"/>
<feature type="signal peptide" evidence="2">
    <location>
        <begin position="1"/>
        <end position="27"/>
    </location>
</feature>
<dbReference type="GeneID" id="115406669"/>
<reference evidence="3" key="3">
    <citation type="submission" date="2025-09" db="UniProtKB">
        <authorList>
            <consortium name="Ensembl"/>
        </authorList>
    </citation>
    <scope>IDENTIFICATION</scope>
</reference>
<keyword evidence="4" id="KW-1185">Reference proteome</keyword>
<evidence type="ECO:0000313" key="3">
    <source>
        <dbReference type="Ensembl" id="ENSSFAP00005047359.1"/>
    </source>
</evidence>
<reference evidence="3" key="1">
    <citation type="submission" date="2019-06" db="EMBL/GenBank/DDBJ databases">
        <authorList>
            <consortium name="Wellcome Sanger Institute Data Sharing"/>
        </authorList>
    </citation>
    <scope>NUCLEOTIDE SEQUENCE [LARGE SCALE GENOMIC DNA]</scope>
</reference>
<accession>A0A672J239</accession>
<dbReference type="Proteomes" id="UP000472267">
    <property type="component" value="Chromosome 2"/>
</dbReference>
<keyword evidence="2" id="KW-0732">Signal</keyword>